<keyword evidence="13 17" id="KW-0862">Zinc</keyword>
<evidence type="ECO:0000259" key="18">
    <source>
        <dbReference type="PROSITE" id="PS50089"/>
    </source>
</evidence>
<dbReference type="PANTHER" id="PTHR12389">
    <property type="entry name" value="ZINC FINGER PROTEIN 294"/>
    <property type="match status" value="1"/>
</dbReference>
<evidence type="ECO:0000256" key="15">
    <source>
        <dbReference type="ARBA" id="ARBA00065062"/>
    </source>
</evidence>
<dbReference type="InterPro" id="IPR024991">
    <property type="entry name" value="RING-H2_APC11"/>
</dbReference>
<evidence type="ECO:0000256" key="17">
    <source>
        <dbReference type="RuleBase" id="RU367090"/>
    </source>
</evidence>
<reference evidence="19" key="1">
    <citation type="submission" date="2014-01" db="EMBL/GenBank/DDBJ databases">
        <authorList>
            <person name="Aslett M."/>
        </authorList>
    </citation>
    <scope>NUCLEOTIDE SEQUENCE</scope>
</reference>
<reference evidence="19" key="2">
    <citation type="submission" date="2014-03" db="EMBL/GenBank/DDBJ databases">
        <title>The whipworm genome and dual-species transcriptomics of an intimate host-pathogen interaction.</title>
        <authorList>
            <person name="Foth B.J."/>
            <person name="Tsai I.J."/>
            <person name="Reid A.J."/>
            <person name="Bancroft A.J."/>
            <person name="Nichol S."/>
            <person name="Tracey A."/>
            <person name="Holroyd N."/>
            <person name="Cotton J.A."/>
            <person name="Stanley E.J."/>
            <person name="Zarowiecki M."/>
            <person name="Liu J.Z."/>
            <person name="Huckvale T."/>
            <person name="Cooper P.J."/>
            <person name="Grencis R.K."/>
            <person name="Berriman M."/>
        </authorList>
    </citation>
    <scope>NUCLEOTIDE SEQUENCE [LARGE SCALE GENOMIC DNA]</scope>
</reference>
<dbReference type="GO" id="GO:0097602">
    <property type="term" value="F:cullin family protein binding"/>
    <property type="evidence" value="ECO:0007669"/>
    <property type="project" value="InterPro"/>
</dbReference>
<dbReference type="Gene3D" id="3.30.40.10">
    <property type="entry name" value="Zinc/RING finger domain, C3HC4 (zinc finger)"/>
    <property type="match status" value="1"/>
</dbReference>
<evidence type="ECO:0000256" key="2">
    <source>
        <dbReference type="ARBA" id="ARBA00004514"/>
    </source>
</evidence>
<dbReference type="GO" id="GO:0043023">
    <property type="term" value="F:ribosomal large subunit binding"/>
    <property type="evidence" value="ECO:0007669"/>
    <property type="project" value="TreeGrafter"/>
</dbReference>
<comment type="pathway">
    <text evidence="3 17">Protein modification; protein ubiquitination.</text>
</comment>
<dbReference type="UniPathway" id="UPA00143"/>
<dbReference type="GO" id="GO:0072344">
    <property type="term" value="P:rescue of stalled ribosome"/>
    <property type="evidence" value="ECO:0007669"/>
    <property type="project" value="UniProtKB-UniRule"/>
</dbReference>
<feature type="domain" description="RING-type" evidence="18">
    <location>
        <begin position="106"/>
        <end position="156"/>
    </location>
</feature>
<evidence type="ECO:0000256" key="6">
    <source>
        <dbReference type="ARBA" id="ARBA00022618"/>
    </source>
</evidence>
<dbReference type="GO" id="GO:0005680">
    <property type="term" value="C:anaphase-promoting complex"/>
    <property type="evidence" value="ECO:0007669"/>
    <property type="project" value="InterPro"/>
</dbReference>
<keyword evidence="20" id="KW-1185">Reference proteome</keyword>
<dbReference type="InterPro" id="IPR039795">
    <property type="entry name" value="LTN1/Rkr1"/>
</dbReference>
<keyword evidence="9" id="KW-0677">Repeat</keyword>
<dbReference type="SMART" id="SM00184">
    <property type="entry name" value="RING"/>
    <property type="match status" value="1"/>
</dbReference>
<comment type="subunit">
    <text evidence="15">Component of the ribosome quality control complex (RQC), composed of at least the E3 ubiquitin ligase ltn1 and nemf. The complex probably also contains tcf25 as well as vcp/p97 and its ubiquitin-binding cofactors. RQC forms a stable complex with 60S ribosomal subunits.</text>
</comment>
<comment type="subcellular location">
    <subcellularLocation>
        <location evidence="2">Cytoplasm</location>
        <location evidence="2">Cytosol</location>
    </subcellularLocation>
</comment>
<keyword evidence="7 17" id="KW-0808">Transferase</keyword>
<dbReference type="GO" id="GO:1990112">
    <property type="term" value="C:RQC complex"/>
    <property type="evidence" value="ECO:0007669"/>
    <property type="project" value="UniProtKB-UniRule"/>
</dbReference>
<comment type="function">
    <text evidence="14">E3 ubiquitin-protein ligase. Component of the ribosome quality control complex (RQC), a ribosome-associated complex that mediates ubiquitination and extraction of incompletely synthesized nascent chains for proteasomal degradation. Ubiquitination leads to vcp/p97 recruitment for extraction and degradation of the incomplete translation product.</text>
</comment>
<dbReference type="GO" id="GO:0031145">
    <property type="term" value="P:anaphase-promoting complex-dependent catabolic process"/>
    <property type="evidence" value="ECO:0007669"/>
    <property type="project" value="InterPro"/>
</dbReference>
<sequence>MKTLIAFAGQVSIYSGIREIIAAYVKEELRLELVIKIPEGYPLAVLSAEMTKQVVGFKKDGWTTPRWTPFIFVSFVKSLLQTNGLVNCVLFWKINVESFLEGVEPCCICMMIVNNLNNFDNEIPRKTCRQCKHKFHSLCLRKWFRSATSTTCPMCRANFYLN</sequence>
<dbReference type="FunFam" id="3.30.40.10:FF:000038">
    <property type="entry name" value="E3 ubiquitin-protein ligase listerin"/>
    <property type="match status" value="1"/>
</dbReference>
<dbReference type="GO" id="GO:1990116">
    <property type="term" value="P:ribosome-associated ubiquitin-dependent protein catabolic process"/>
    <property type="evidence" value="ECO:0007669"/>
    <property type="project" value="UniProtKB-UniRule"/>
</dbReference>
<evidence type="ECO:0000313" key="19">
    <source>
        <dbReference type="EMBL" id="CDW55030.1"/>
    </source>
</evidence>
<keyword evidence="5" id="KW-0963">Cytoplasm</keyword>
<evidence type="ECO:0000256" key="10">
    <source>
        <dbReference type="ARBA" id="ARBA00022771"/>
    </source>
</evidence>
<keyword evidence="6" id="KW-0132">Cell division</keyword>
<gene>
    <name evidence="19" type="ORF">TTRE_0000330101</name>
</gene>
<dbReference type="GO" id="GO:0061630">
    <property type="term" value="F:ubiquitin protein ligase activity"/>
    <property type="evidence" value="ECO:0007669"/>
    <property type="project" value="UniProtKB-UniRule"/>
</dbReference>
<evidence type="ECO:0000313" key="20">
    <source>
        <dbReference type="Proteomes" id="UP000030665"/>
    </source>
</evidence>
<evidence type="ECO:0000256" key="5">
    <source>
        <dbReference type="ARBA" id="ARBA00022490"/>
    </source>
</evidence>
<proteinExistence type="inferred from homology"/>
<evidence type="ECO:0000256" key="14">
    <source>
        <dbReference type="ARBA" id="ARBA00053497"/>
    </source>
</evidence>
<evidence type="ECO:0000256" key="16">
    <source>
        <dbReference type="PROSITE-ProRule" id="PRU00175"/>
    </source>
</evidence>
<dbReference type="STRING" id="36087.A0A077Z8L7"/>
<dbReference type="GO" id="GO:0008270">
    <property type="term" value="F:zinc ion binding"/>
    <property type="evidence" value="ECO:0007669"/>
    <property type="project" value="UniProtKB-KW"/>
</dbReference>
<dbReference type="EMBL" id="HG805932">
    <property type="protein sequence ID" value="CDW55030.1"/>
    <property type="molecule type" value="Genomic_DNA"/>
</dbReference>
<dbReference type="SUPFAM" id="SSF57850">
    <property type="entry name" value="RING/U-box"/>
    <property type="match status" value="1"/>
</dbReference>
<dbReference type="GO" id="GO:0016567">
    <property type="term" value="P:protein ubiquitination"/>
    <property type="evidence" value="ECO:0007669"/>
    <property type="project" value="UniProtKB-UniPathway"/>
</dbReference>
<dbReference type="GO" id="GO:0005829">
    <property type="term" value="C:cytosol"/>
    <property type="evidence" value="ECO:0007669"/>
    <property type="project" value="UniProtKB-SubCell"/>
</dbReference>
<dbReference type="PANTHER" id="PTHR12389:SF0">
    <property type="entry name" value="E3 UBIQUITIN-PROTEIN LIGASE LISTERIN"/>
    <property type="match status" value="1"/>
</dbReference>
<name>A0A077Z8L7_TRITR</name>
<comment type="catalytic activity">
    <reaction evidence="1 17">
        <text>S-ubiquitinyl-[E2 ubiquitin-conjugating enzyme]-L-cysteine + [acceptor protein]-L-lysine = [E2 ubiquitin-conjugating enzyme]-L-cysteine + N(6)-ubiquitinyl-[acceptor protein]-L-lysine.</text>
        <dbReference type="EC" id="2.3.2.27"/>
    </reaction>
</comment>
<evidence type="ECO:0000256" key="4">
    <source>
        <dbReference type="ARBA" id="ARBA00007997"/>
    </source>
</evidence>
<accession>A0A077Z8L7</accession>
<dbReference type="SMART" id="SM01197">
    <property type="entry name" value="FANCL_C"/>
    <property type="match status" value="1"/>
</dbReference>
<dbReference type="InterPro" id="IPR001841">
    <property type="entry name" value="Znf_RING"/>
</dbReference>
<dbReference type="EC" id="2.3.2.27" evidence="17"/>
<dbReference type="AlphaFoldDB" id="A0A077Z8L7"/>
<evidence type="ECO:0000256" key="12">
    <source>
        <dbReference type="ARBA" id="ARBA00022786"/>
    </source>
</evidence>
<keyword evidence="8 17" id="KW-0479">Metal-binding</keyword>
<keyword evidence="10 16" id="KW-0863">Zinc-finger</keyword>
<evidence type="ECO:0000256" key="3">
    <source>
        <dbReference type="ARBA" id="ARBA00004906"/>
    </source>
</evidence>
<organism evidence="19 20">
    <name type="scientific">Trichuris trichiura</name>
    <name type="common">Whipworm</name>
    <name type="synonym">Trichocephalus trichiurus</name>
    <dbReference type="NCBI Taxonomy" id="36087"/>
    <lineage>
        <taxon>Eukaryota</taxon>
        <taxon>Metazoa</taxon>
        <taxon>Ecdysozoa</taxon>
        <taxon>Nematoda</taxon>
        <taxon>Enoplea</taxon>
        <taxon>Dorylaimia</taxon>
        <taxon>Trichinellida</taxon>
        <taxon>Trichuridae</taxon>
        <taxon>Trichuris</taxon>
    </lineage>
</organism>
<dbReference type="InterPro" id="IPR013083">
    <property type="entry name" value="Znf_RING/FYVE/PHD"/>
</dbReference>
<evidence type="ECO:0000256" key="8">
    <source>
        <dbReference type="ARBA" id="ARBA00022723"/>
    </source>
</evidence>
<evidence type="ECO:0000256" key="11">
    <source>
        <dbReference type="ARBA" id="ARBA00022776"/>
    </source>
</evidence>
<evidence type="ECO:0000256" key="9">
    <source>
        <dbReference type="ARBA" id="ARBA00022737"/>
    </source>
</evidence>
<dbReference type="GO" id="GO:0051301">
    <property type="term" value="P:cell division"/>
    <property type="evidence" value="ECO:0007669"/>
    <property type="project" value="UniProtKB-KW"/>
</dbReference>
<evidence type="ECO:0000256" key="7">
    <source>
        <dbReference type="ARBA" id="ARBA00022679"/>
    </source>
</evidence>
<dbReference type="Proteomes" id="UP000030665">
    <property type="component" value="Unassembled WGS sequence"/>
</dbReference>
<dbReference type="PROSITE" id="PS50089">
    <property type="entry name" value="ZF_RING_2"/>
    <property type="match status" value="1"/>
</dbReference>
<protein>
    <recommendedName>
        <fullName evidence="17">E3 ubiquitin-protein ligase listerin</fullName>
        <ecNumber evidence="17">2.3.2.27</ecNumber>
    </recommendedName>
    <alternativeName>
        <fullName evidence="17">RING-type E3 ubiquitin transferase listerin</fullName>
    </alternativeName>
</protein>
<keyword evidence="12 17" id="KW-0833">Ubl conjugation pathway</keyword>
<keyword evidence="11" id="KW-0498">Mitosis</keyword>
<comment type="similarity">
    <text evidence="4 17">Belongs to the LTN1 family.</text>
</comment>
<keyword evidence="11" id="KW-0131">Cell cycle</keyword>
<dbReference type="Pfam" id="PF12861">
    <property type="entry name" value="zf-ANAPC11"/>
    <property type="match status" value="1"/>
</dbReference>
<dbReference type="Pfam" id="PF23009">
    <property type="entry name" value="UBC_like"/>
    <property type="match status" value="1"/>
</dbReference>
<dbReference type="OrthoDB" id="6108at2759"/>
<dbReference type="InterPro" id="IPR054478">
    <property type="entry name" value="LTN1_UBC"/>
</dbReference>
<evidence type="ECO:0000256" key="1">
    <source>
        <dbReference type="ARBA" id="ARBA00000900"/>
    </source>
</evidence>
<evidence type="ECO:0000256" key="13">
    <source>
        <dbReference type="ARBA" id="ARBA00022833"/>
    </source>
</evidence>